<dbReference type="RefSeq" id="XP_002786537.1">
    <property type="nucleotide sequence ID" value="XM_002786491.1"/>
</dbReference>
<proteinExistence type="predicted"/>
<sequence>MVISRKVRNAVENHQTAQSIVMETIDYYASRVLWSLWGLPRRGVLIEALKAMSAKKTVDLRVMLRSSMFSDLESATRFCQFYRRYDFLKPRGIVANGSDKWEGIVDELDEQVNRAADHNKRIAIHQANVVDRLDQIESTLQNAVSTLEAVLGVRFTNFVPPKRPVPQSNSKHDPPFLCE</sequence>
<protein>
    <submittedName>
        <fullName evidence="1">Uncharacterized protein</fullName>
    </submittedName>
</protein>
<gene>
    <name evidence="1" type="ORF">Pmar_PMAR005243</name>
</gene>
<reference evidence="1 2" key="1">
    <citation type="submission" date="2008-07" db="EMBL/GenBank/DDBJ databases">
        <authorList>
            <person name="El-Sayed N."/>
            <person name="Caler E."/>
            <person name="Inman J."/>
            <person name="Amedeo P."/>
            <person name="Hass B."/>
            <person name="Wortman J."/>
        </authorList>
    </citation>
    <scope>NUCLEOTIDE SEQUENCE [LARGE SCALE GENOMIC DNA]</scope>
    <source>
        <strain evidence="2">ATCC 50983 / TXsc</strain>
    </source>
</reference>
<dbReference type="GeneID" id="9049063"/>
<keyword evidence="2" id="KW-1185">Reference proteome</keyword>
<accession>C5KB07</accession>
<dbReference type="AlphaFoldDB" id="C5KB07"/>
<name>C5KB07_PERM5</name>
<dbReference type="EMBL" id="GG671811">
    <property type="protein sequence ID" value="EER18333.1"/>
    <property type="molecule type" value="Genomic_DNA"/>
</dbReference>
<organism evidence="2">
    <name type="scientific">Perkinsus marinus (strain ATCC 50983 / TXsc)</name>
    <dbReference type="NCBI Taxonomy" id="423536"/>
    <lineage>
        <taxon>Eukaryota</taxon>
        <taxon>Sar</taxon>
        <taxon>Alveolata</taxon>
        <taxon>Perkinsozoa</taxon>
        <taxon>Perkinsea</taxon>
        <taxon>Perkinsida</taxon>
        <taxon>Perkinsidae</taxon>
        <taxon>Perkinsus</taxon>
    </lineage>
</organism>
<evidence type="ECO:0000313" key="2">
    <source>
        <dbReference type="Proteomes" id="UP000007800"/>
    </source>
</evidence>
<dbReference type="Proteomes" id="UP000007800">
    <property type="component" value="Unassembled WGS sequence"/>
</dbReference>
<dbReference type="InParanoid" id="C5KB07"/>
<evidence type="ECO:0000313" key="1">
    <source>
        <dbReference type="EMBL" id="EER18333.1"/>
    </source>
</evidence>
<dbReference type="OrthoDB" id="428585at2759"/>